<dbReference type="OrthoDB" id="2019572at2759"/>
<evidence type="ECO:0000256" key="2">
    <source>
        <dbReference type="SAM" id="SignalP"/>
    </source>
</evidence>
<reference evidence="5" key="1">
    <citation type="submission" date="2020-11" db="EMBL/GenBank/DDBJ databases">
        <authorList>
            <consortium name="DOE Joint Genome Institute"/>
            <person name="Ahrendt S."/>
            <person name="Riley R."/>
            <person name="Andreopoulos W."/>
            <person name="Labutti K."/>
            <person name="Pangilinan J."/>
            <person name="Ruiz-Duenas F.J."/>
            <person name="Barrasa J.M."/>
            <person name="Sanchez-Garcia M."/>
            <person name="Camarero S."/>
            <person name="Miyauchi S."/>
            <person name="Serrano A."/>
            <person name="Linde D."/>
            <person name="Babiker R."/>
            <person name="Drula E."/>
            <person name="Ayuso-Fernandez I."/>
            <person name="Pacheco R."/>
            <person name="Padilla G."/>
            <person name="Ferreira P."/>
            <person name="Barriuso J."/>
            <person name="Kellner H."/>
            <person name="Castanera R."/>
            <person name="Alfaro M."/>
            <person name="Ramirez L."/>
            <person name="Pisabarro A.G."/>
            <person name="Kuo A."/>
            <person name="Tritt A."/>
            <person name="Lipzen A."/>
            <person name="He G."/>
            <person name="Yan M."/>
            <person name="Ng V."/>
            <person name="Cullen D."/>
            <person name="Martin F."/>
            <person name="Rosso M.-N."/>
            <person name="Henrissat B."/>
            <person name="Hibbett D."/>
            <person name="Martinez A.T."/>
            <person name="Grigoriev I.V."/>
        </authorList>
    </citation>
    <scope>NUCLEOTIDE SEQUENCE</scope>
    <source>
        <strain evidence="5">CBS 247.69</strain>
    </source>
</reference>
<dbReference type="Pfam" id="PF07250">
    <property type="entry name" value="Glyoxal_oxid_N"/>
    <property type="match status" value="1"/>
</dbReference>
<dbReference type="Pfam" id="PF09118">
    <property type="entry name" value="GO-like_E_set"/>
    <property type="match status" value="1"/>
</dbReference>
<dbReference type="InterPro" id="IPR009880">
    <property type="entry name" value="Glyoxal_oxidase_N"/>
</dbReference>
<feature type="chain" id="PRO_5040183671" evidence="2">
    <location>
        <begin position="17"/>
        <end position="555"/>
    </location>
</feature>
<dbReference type="InterPro" id="IPR011043">
    <property type="entry name" value="Gal_Oxase/kelch_b-propeller"/>
</dbReference>
<evidence type="ECO:0000259" key="3">
    <source>
        <dbReference type="Pfam" id="PF07250"/>
    </source>
</evidence>
<keyword evidence="1 2" id="KW-0732">Signal</keyword>
<dbReference type="InterPro" id="IPR037293">
    <property type="entry name" value="Gal_Oxidase_central_sf"/>
</dbReference>
<evidence type="ECO:0000313" key="5">
    <source>
        <dbReference type="EMBL" id="KAF9467904.1"/>
    </source>
</evidence>
<evidence type="ECO:0000256" key="1">
    <source>
        <dbReference type="ARBA" id="ARBA00022729"/>
    </source>
</evidence>
<dbReference type="InterPro" id="IPR014756">
    <property type="entry name" value="Ig_E-set"/>
</dbReference>
<name>A0A9P6CPE2_9AGAR</name>
<protein>
    <submittedName>
        <fullName evidence="5">Copper radical oxidase</fullName>
    </submittedName>
</protein>
<gene>
    <name evidence="5" type="ORF">BDZ94DRAFT_1305080</name>
</gene>
<dbReference type="PANTHER" id="PTHR32208:SF96">
    <property type="entry name" value="GLYOXAL OXIDASE"/>
    <property type="match status" value="1"/>
</dbReference>
<dbReference type="SUPFAM" id="SSF81296">
    <property type="entry name" value="E set domains"/>
    <property type="match status" value="1"/>
</dbReference>
<dbReference type="AlphaFoldDB" id="A0A9P6CPE2"/>
<accession>A0A9P6CPE2</accession>
<dbReference type="Gene3D" id="2.130.10.80">
    <property type="entry name" value="Galactose oxidase/kelch, beta-propeller"/>
    <property type="match status" value="1"/>
</dbReference>
<organism evidence="5 6">
    <name type="scientific">Collybia nuda</name>
    <dbReference type="NCBI Taxonomy" id="64659"/>
    <lineage>
        <taxon>Eukaryota</taxon>
        <taxon>Fungi</taxon>
        <taxon>Dikarya</taxon>
        <taxon>Basidiomycota</taxon>
        <taxon>Agaricomycotina</taxon>
        <taxon>Agaricomycetes</taxon>
        <taxon>Agaricomycetidae</taxon>
        <taxon>Agaricales</taxon>
        <taxon>Tricholomatineae</taxon>
        <taxon>Clitocybaceae</taxon>
        <taxon>Collybia</taxon>
    </lineage>
</organism>
<dbReference type="PANTHER" id="PTHR32208">
    <property type="entry name" value="SECRETED PROTEIN-RELATED"/>
    <property type="match status" value="1"/>
</dbReference>
<dbReference type="EMBL" id="MU150235">
    <property type="protein sequence ID" value="KAF9467904.1"/>
    <property type="molecule type" value="Genomic_DNA"/>
</dbReference>
<feature type="domain" description="Glyoxal oxidase N-terminal" evidence="3">
    <location>
        <begin position="65"/>
        <end position="436"/>
    </location>
</feature>
<sequence>MISLLQFFLLPLLAFAAPSPLGWHFVQNGSTGVIPIEAIVVSPTLAILLDKVQNDPLQIDGHGAWGALWSFETNTATALRVVSDTWCGSGGFLSNGTMVSVAGNVPQTPYTTDGRMMIRLFEPCTDPSGASCPLIEDAQHLLLAQNRWYPSTLRVFDGSLMVVGGMHDIAHFYNVDPANSFEFFPSKDGGVPRPSAFLERTLPSNLFPRVFALPDGKIFMIANTQSIIYDIETNTETRLPDIPNGVRVSNPFDASATLLPLTPPHFTPEVLVCGGSTKNDSIPVEELSAQDPASDQCSRITLTPEGIKKGWIVERMLEGRVMSEMLLMPNGKIMIINGAQTGYGSSDSVMDRIPGEQSNADHPAFTPVLYTPDAPLGQRFSKEGMPTTDIARLYHSAVTLTPSGNIFIAGSNPMSNVDNTTKFHSEFRAEYLNPPYMSVERPILRDVPAIIPFNHAFSVTVEIPAGIRASSMKVALIDLGFSSHGFHSSSRLVFMDAVLSRDRKSITITSPPNNRVFPPGPAYIFLTVDDVTSVGAHVLVGDGGAPPVKDQGIPL</sequence>
<dbReference type="InterPro" id="IPR015202">
    <property type="entry name" value="GO-like_E_set"/>
</dbReference>
<dbReference type="SUPFAM" id="SSF50965">
    <property type="entry name" value="Galactose oxidase, central domain"/>
    <property type="match status" value="1"/>
</dbReference>
<dbReference type="Gene3D" id="2.60.40.10">
    <property type="entry name" value="Immunoglobulins"/>
    <property type="match status" value="1"/>
</dbReference>
<feature type="signal peptide" evidence="2">
    <location>
        <begin position="1"/>
        <end position="16"/>
    </location>
</feature>
<comment type="caution">
    <text evidence="5">The sequence shown here is derived from an EMBL/GenBank/DDBJ whole genome shotgun (WGS) entry which is preliminary data.</text>
</comment>
<evidence type="ECO:0000313" key="6">
    <source>
        <dbReference type="Proteomes" id="UP000807353"/>
    </source>
</evidence>
<dbReference type="InterPro" id="IPR013783">
    <property type="entry name" value="Ig-like_fold"/>
</dbReference>
<keyword evidence="6" id="KW-1185">Reference proteome</keyword>
<proteinExistence type="predicted"/>
<feature type="domain" description="Galactose oxidase-like Early set" evidence="4">
    <location>
        <begin position="441"/>
        <end position="539"/>
    </location>
</feature>
<evidence type="ECO:0000259" key="4">
    <source>
        <dbReference type="Pfam" id="PF09118"/>
    </source>
</evidence>
<dbReference type="Proteomes" id="UP000807353">
    <property type="component" value="Unassembled WGS sequence"/>
</dbReference>